<dbReference type="AlphaFoldDB" id="A0A0V8RZL4"/>
<protein>
    <submittedName>
        <fullName evidence="3">Uncharacterized protein</fullName>
    </submittedName>
</protein>
<dbReference type="Proteomes" id="UP000054686">
    <property type="component" value="Unassembled WGS sequence"/>
</dbReference>
<evidence type="ECO:0000256" key="2">
    <source>
        <dbReference type="SAM" id="Phobius"/>
    </source>
</evidence>
<gene>
    <name evidence="3" type="ORF">APY09_03875</name>
</gene>
<feature type="compositionally biased region" description="Polar residues" evidence="1">
    <location>
        <begin position="113"/>
        <end position="130"/>
    </location>
</feature>
<dbReference type="EMBL" id="LLVT01000001">
    <property type="protein sequence ID" value="KSW13491.1"/>
    <property type="molecule type" value="Genomic_DNA"/>
</dbReference>
<dbReference type="RefSeq" id="WP_060566248.1">
    <property type="nucleotide sequence ID" value="NZ_CP040006.1"/>
</dbReference>
<accession>A0A0V8RZL4</accession>
<feature type="region of interest" description="Disordered" evidence="1">
    <location>
        <begin position="1"/>
        <end position="44"/>
    </location>
</feature>
<keyword evidence="2" id="KW-1133">Transmembrane helix</keyword>
<dbReference type="OrthoDB" id="3252320at2"/>
<feature type="compositionally biased region" description="Low complexity" evidence="1">
    <location>
        <begin position="89"/>
        <end position="112"/>
    </location>
</feature>
<proteinExistence type="predicted"/>
<feature type="region of interest" description="Disordered" evidence="1">
    <location>
        <begin position="189"/>
        <end position="223"/>
    </location>
</feature>
<keyword evidence="2" id="KW-0472">Membrane</keyword>
<dbReference type="SUPFAM" id="SSF50974">
    <property type="entry name" value="Nitrous oxide reductase, N-terminal domain"/>
    <property type="match status" value="1"/>
</dbReference>
<reference evidence="3 4" key="1">
    <citation type="submission" date="2015-10" db="EMBL/GenBank/DDBJ databases">
        <title>Draft Genome of Actinomyces odontolyticus subsp. actinosynbacter strain XH001.</title>
        <authorList>
            <person name="Mclean J.S."/>
            <person name="He X."/>
        </authorList>
    </citation>
    <scope>NUCLEOTIDE SEQUENCE [LARGE SCALE GENOMIC DNA]</scope>
    <source>
        <strain evidence="3 4">XH001</strain>
    </source>
</reference>
<feature type="compositionally biased region" description="Basic and acidic residues" evidence="1">
    <location>
        <begin position="1"/>
        <end position="20"/>
    </location>
</feature>
<feature type="compositionally biased region" description="Polar residues" evidence="1">
    <location>
        <begin position="189"/>
        <end position="198"/>
    </location>
</feature>
<feature type="compositionally biased region" description="Low complexity" evidence="1">
    <location>
        <begin position="199"/>
        <end position="209"/>
    </location>
</feature>
<dbReference type="InterPro" id="IPR011045">
    <property type="entry name" value="N2O_reductase_N"/>
</dbReference>
<evidence type="ECO:0000256" key="1">
    <source>
        <dbReference type="SAM" id="MobiDB-lite"/>
    </source>
</evidence>
<keyword evidence="2" id="KW-0812">Transmembrane</keyword>
<organism evidence="3 4">
    <name type="scientific">Schaalia odontolytica</name>
    <dbReference type="NCBI Taxonomy" id="1660"/>
    <lineage>
        <taxon>Bacteria</taxon>
        <taxon>Bacillati</taxon>
        <taxon>Actinomycetota</taxon>
        <taxon>Actinomycetes</taxon>
        <taxon>Actinomycetales</taxon>
        <taxon>Actinomycetaceae</taxon>
        <taxon>Schaalia</taxon>
    </lineage>
</organism>
<feature type="region of interest" description="Disordered" evidence="1">
    <location>
        <begin position="71"/>
        <end position="162"/>
    </location>
</feature>
<feature type="transmembrane region" description="Helical" evidence="2">
    <location>
        <begin position="168"/>
        <end position="186"/>
    </location>
</feature>
<comment type="caution">
    <text evidence="3">The sequence shown here is derived from an EMBL/GenBank/DDBJ whole genome shotgun (WGS) entry which is preliminary data.</text>
</comment>
<name>A0A0V8RZL4_9ACTO</name>
<sequence length="633" mass="67136">MSNDDLHHTSDDPARVHSSDAWDDVSQVDIPELPDFGVLPGVADLPELPQLPELEALEELAMPEVAMPDLDQFLTVTPPAPADISQPDAAPAAEATAAQTSSASHNAATASSKKGTTGKQAPRPTATTASPRKAPTGAQAPRPTITFEPTPARTPRASVPPRQKKPNLLIAFVALIAIAFGASFLSSTRDGSSSTPWGTQTSSSASTQADSEVREYAEGLPPRWPGYRGSATNTHSISPQWASGVATAWTLELPAEMTQFGPHMFVDGQILYIAGYDTIEGQRGSAVRTLAYDLSGEDPALLWDTVGPTANSAIMTYTPAFVSSETQLFFLDVVIDKATGEQTQAPWGKEFPLAQADGIVVTCSTTSSCSGWTHASGDWTTLWTTTTNPQTSYGLSNQGLGYAPAGTTRSGTGELASVLVPSSYQESPQIINIHTGEATTLPEPGTPGTGHYVEVGSDGFIVVDIGKKQGMAFDSEGTLQSTFTTNGQVYFPAVSRDGTYPSTADLTTFLTYQRANWSTGTVDLVGENDCSIEITLTSDGSTHTTPVPGALSPYMTSTCLFEPKEVRVSADASVLYADTFTYQDKSRFFIDTVNGFIYTSPELNSPKQIMWVFDDMIIGMTESGLKAFVPASS</sequence>
<evidence type="ECO:0000313" key="3">
    <source>
        <dbReference type="EMBL" id="KSW13491.1"/>
    </source>
</evidence>
<evidence type="ECO:0000313" key="4">
    <source>
        <dbReference type="Proteomes" id="UP000054686"/>
    </source>
</evidence>